<dbReference type="Pfam" id="PF07715">
    <property type="entry name" value="Plug"/>
    <property type="match status" value="1"/>
</dbReference>
<gene>
    <name evidence="11" type="primary">cirA_9</name>
    <name evidence="11" type="ORF">SDC9_72306</name>
</gene>
<keyword evidence="6" id="KW-0472">Membrane</keyword>
<evidence type="ECO:0000256" key="1">
    <source>
        <dbReference type="ARBA" id="ARBA00004571"/>
    </source>
</evidence>
<keyword evidence="4" id="KW-0732">Signal</keyword>
<proteinExistence type="predicted"/>
<comment type="caution">
    <text evidence="11">The sequence shown here is derived from an EMBL/GenBank/DDBJ whole genome shotgun (WGS) entry which is preliminary data.</text>
</comment>
<dbReference type="GO" id="GO:0015344">
    <property type="term" value="F:siderophore uptake transmembrane transporter activity"/>
    <property type="evidence" value="ECO:0007669"/>
    <property type="project" value="TreeGrafter"/>
</dbReference>
<evidence type="ECO:0000256" key="8">
    <source>
        <dbReference type="ARBA" id="ARBA00023237"/>
    </source>
</evidence>
<keyword evidence="7 11" id="KW-0675">Receptor</keyword>
<dbReference type="CDD" id="cd01347">
    <property type="entry name" value="ligand_gated_channel"/>
    <property type="match status" value="1"/>
</dbReference>
<evidence type="ECO:0000256" key="4">
    <source>
        <dbReference type="ARBA" id="ARBA00022729"/>
    </source>
</evidence>
<dbReference type="InterPro" id="IPR012910">
    <property type="entry name" value="Plug_dom"/>
</dbReference>
<dbReference type="PANTHER" id="PTHR30069">
    <property type="entry name" value="TONB-DEPENDENT OUTER MEMBRANE RECEPTOR"/>
    <property type="match status" value="1"/>
</dbReference>
<evidence type="ECO:0000256" key="3">
    <source>
        <dbReference type="ARBA" id="ARBA00022692"/>
    </source>
</evidence>
<evidence type="ECO:0000256" key="5">
    <source>
        <dbReference type="ARBA" id="ARBA00023077"/>
    </source>
</evidence>
<comment type="subcellular location">
    <subcellularLocation>
        <location evidence="1">Cell outer membrane</location>
        <topology evidence="1">Multi-pass membrane protein</topology>
    </subcellularLocation>
</comment>
<evidence type="ECO:0000256" key="6">
    <source>
        <dbReference type="ARBA" id="ARBA00023136"/>
    </source>
</evidence>
<keyword evidence="3" id="KW-0812">Transmembrane</keyword>
<evidence type="ECO:0000256" key="2">
    <source>
        <dbReference type="ARBA" id="ARBA00022448"/>
    </source>
</evidence>
<evidence type="ECO:0000313" key="11">
    <source>
        <dbReference type="EMBL" id="MPM25806.1"/>
    </source>
</evidence>
<dbReference type="PANTHER" id="PTHR30069:SF29">
    <property type="entry name" value="HEMOGLOBIN AND HEMOGLOBIN-HAPTOGLOBIN-BINDING PROTEIN 1-RELATED"/>
    <property type="match status" value="1"/>
</dbReference>
<feature type="domain" description="TonB-dependent receptor-like beta-barrel" evidence="9">
    <location>
        <begin position="245"/>
        <end position="666"/>
    </location>
</feature>
<evidence type="ECO:0000259" key="10">
    <source>
        <dbReference type="Pfam" id="PF07715"/>
    </source>
</evidence>
<feature type="domain" description="TonB-dependent receptor plug" evidence="10">
    <location>
        <begin position="49"/>
        <end position="158"/>
    </location>
</feature>
<evidence type="ECO:0000256" key="7">
    <source>
        <dbReference type="ARBA" id="ARBA00023170"/>
    </source>
</evidence>
<reference evidence="11" key="1">
    <citation type="submission" date="2019-08" db="EMBL/GenBank/DDBJ databases">
        <authorList>
            <person name="Kucharzyk K."/>
            <person name="Murdoch R.W."/>
            <person name="Higgins S."/>
            <person name="Loffler F."/>
        </authorList>
    </citation>
    <scope>NUCLEOTIDE SEQUENCE</scope>
</reference>
<dbReference type="GO" id="GO:0009279">
    <property type="term" value="C:cell outer membrane"/>
    <property type="evidence" value="ECO:0007669"/>
    <property type="project" value="UniProtKB-SubCell"/>
</dbReference>
<dbReference type="InterPro" id="IPR000531">
    <property type="entry name" value="Beta-barrel_TonB"/>
</dbReference>
<keyword evidence="8" id="KW-0998">Cell outer membrane</keyword>
<dbReference type="Pfam" id="PF00593">
    <property type="entry name" value="TonB_dep_Rec_b-barrel"/>
    <property type="match status" value="1"/>
</dbReference>
<dbReference type="Gene3D" id="2.170.130.10">
    <property type="entry name" value="TonB-dependent receptor, plug domain"/>
    <property type="match status" value="1"/>
</dbReference>
<dbReference type="InterPro" id="IPR039426">
    <property type="entry name" value="TonB-dep_rcpt-like"/>
</dbReference>
<keyword evidence="2" id="KW-0813">Transport</keyword>
<dbReference type="GO" id="GO:0044718">
    <property type="term" value="P:siderophore transmembrane transport"/>
    <property type="evidence" value="ECO:0007669"/>
    <property type="project" value="TreeGrafter"/>
</dbReference>
<keyword evidence="5" id="KW-0798">TonB box</keyword>
<dbReference type="SUPFAM" id="SSF56935">
    <property type="entry name" value="Porins"/>
    <property type="match status" value="1"/>
</dbReference>
<dbReference type="Gene3D" id="2.40.170.20">
    <property type="entry name" value="TonB-dependent receptor, beta-barrel domain"/>
    <property type="match status" value="1"/>
</dbReference>
<dbReference type="InterPro" id="IPR036942">
    <property type="entry name" value="Beta-barrel_TonB_sf"/>
</dbReference>
<accession>A0A644YB77</accession>
<dbReference type="InterPro" id="IPR037066">
    <property type="entry name" value="Plug_dom_sf"/>
</dbReference>
<name>A0A644YB77_9ZZZZ</name>
<protein>
    <submittedName>
        <fullName evidence="11">Colicin I receptor</fullName>
    </submittedName>
</protein>
<dbReference type="PROSITE" id="PS52016">
    <property type="entry name" value="TONB_DEPENDENT_REC_3"/>
    <property type="match status" value="1"/>
</dbReference>
<dbReference type="AlphaFoldDB" id="A0A644YB77"/>
<sequence>MNFKIASTLMLLALPIFVLGAQEKRQSDTTKMYNLKDVVVTATKSERKIYEIPSRINLVPQFVLKGANITSADDMLKGISGLFVSRNFGIFDKNANISARGVGKEQARTLIMLDGVPLNKLSTGSANISLINTLNIDRIEVVKGPNSNIYGGNSMGGTVNYISSPIKDKIGVKAELDYGSYGTASTRVAVTGTTGKFFAGAHGFLRKSDGYIAYMKQDSSTIRMFLDEKIAGGFAGYRLKNGEIRFDYNFADALRGKGDRLYAKGGVIDGNNRYFSQNYRFGYKANSANASWGVTAFLNTENFNEIKWKGSDIFDVRVKRRDYGVWMNYNYTGFKNHSLGFGAEFKGGYVDGSDVYRTTTDLVKNKGEASSYSFYIQDEILLGKGFRLMPSLRADFARVGDGGFYVENGTSITTYLLPYTGNLDGKQHFSFSPKIALGYNTKGGDRAYLSYSRGFRHGSLEDMCRSGMISGGVILANTQLNPEYINTVEVGGDITLLGGIIFTPSIYYSLGTDFIYAVNTGQKIKINGKDRALLSLKNIGEVEIFGAEADVNYSPIAGVDINANYTYTKSTIKKYSADPQFNTVDITGKYLTYTPMHMLNLSATYRNKFLSGAIYYRYTSSQFMDSGNAPDTDKYINNIPALSYTDVKIWKNLSKDIVLNFGINNLFDRQYLDNSFQYSLGRYVYARLNITLRY</sequence>
<dbReference type="EMBL" id="VSSQ01004583">
    <property type="protein sequence ID" value="MPM25806.1"/>
    <property type="molecule type" value="Genomic_DNA"/>
</dbReference>
<evidence type="ECO:0000259" key="9">
    <source>
        <dbReference type="Pfam" id="PF00593"/>
    </source>
</evidence>
<organism evidence="11">
    <name type="scientific">bioreactor metagenome</name>
    <dbReference type="NCBI Taxonomy" id="1076179"/>
    <lineage>
        <taxon>unclassified sequences</taxon>
        <taxon>metagenomes</taxon>
        <taxon>ecological metagenomes</taxon>
    </lineage>
</organism>